<evidence type="ECO:0000313" key="9">
    <source>
        <dbReference type="EMBL" id="CAF1253245.1"/>
    </source>
</evidence>
<evidence type="ECO:0000256" key="3">
    <source>
        <dbReference type="ARBA" id="ARBA00022777"/>
    </source>
</evidence>
<feature type="domain" description="GHMP kinase C-terminal" evidence="8">
    <location>
        <begin position="1033"/>
        <end position="1106"/>
    </location>
</feature>
<accession>A0A815ADL8</accession>
<reference evidence="9" key="1">
    <citation type="submission" date="2021-02" db="EMBL/GenBank/DDBJ databases">
        <authorList>
            <person name="Nowell W R."/>
        </authorList>
    </citation>
    <scope>NUCLEOTIDE SEQUENCE</scope>
</reference>
<dbReference type="SUPFAM" id="SSF51161">
    <property type="entry name" value="Trimeric LpxA-like enzymes"/>
    <property type="match status" value="1"/>
</dbReference>
<dbReference type="PRINTS" id="PR00959">
    <property type="entry name" value="MEVGALKINASE"/>
</dbReference>
<dbReference type="GO" id="GO:0042352">
    <property type="term" value="P:GDP-L-fucose salvage"/>
    <property type="evidence" value="ECO:0007669"/>
    <property type="project" value="TreeGrafter"/>
</dbReference>
<evidence type="ECO:0000256" key="4">
    <source>
        <dbReference type="ARBA" id="ARBA00022840"/>
    </source>
</evidence>
<dbReference type="InterPro" id="IPR036554">
    <property type="entry name" value="GHMP_kinase_C_sf"/>
</dbReference>
<name>A0A815ADL8_9BILA</name>
<evidence type="ECO:0000256" key="2">
    <source>
        <dbReference type="ARBA" id="ARBA00022741"/>
    </source>
</evidence>
<evidence type="ECO:0000256" key="1">
    <source>
        <dbReference type="ARBA" id="ARBA00022679"/>
    </source>
</evidence>
<dbReference type="InterPro" id="IPR012887">
    <property type="entry name" value="GDP_fucose_pyrophosphorylase"/>
</dbReference>
<dbReference type="PANTHER" id="PTHR32463:SF0">
    <property type="entry name" value="L-FUCOSE KINASE"/>
    <property type="match status" value="1"/>
</dbReference>
<feature type="domain" description="GHMP kinase N-terminal" evidence="6">
    <location>
        <begin position="852"/>
        <end position="919"/>
    </location>
</feature>
<dbReference type="InterPro" id="IPR052203">
    <property type="entry name" value="GHMP_Kinase-Related"/>
</dbReference>
<evidence type="ECO:0000313" key="10">
    <source>
        <dbReference type="Proteomes" id="UP000663860"/>
    </source>
</evidence>
<dbReference type="InterPro" id="IPR011004">
    <property type="entry name" value="Trimer_LpxA-like_sf"/>
</dbReference>
<feature type="domain" description="GDP-fucose pyrophosphorylase" evidence="7">
    <location>
        <begin position="88"/>
        <end position="509"/>
    </location>
</feature>
<dbReference type="Proteomes" id="UP000663860">
    <property type="component" value="Unassembled WGS sequence"/>
</dbReference>
<proteinExistence type="inferred from homology"/>
<keyword evidence="1" id="KW-0808">Transferase</keyword>
<dbReference type="SUPFAM" id="SSF54211">
    <property type="entry name" value="Ribosomal protein S5 domain 2-like"/>
    <property type="match status" value="1"/>
</dbReference>
<protein>
    <recommendedName>
        <fullName evidence="11">L-fucose kinase</fullName>
    </recommendedName>
</protein>
<comment type="similarity">
    <text evidence="5">Belongs to the GHMP kinase family.</text>
</comment>
<evidence type="ECO:0000259" key="8">
    <source>
        <dbReference type="Pfam" id="PF08544"/>
    </source>
</evidence>
<dbReference type="Gene3D" id="3.30.230.120">
    <property type="match status" value="2"/>
</dbReference>
<evidence type="ECO:0000259" key="7">
    <source>
        <dbReference type="Pfam" id="PF07959"/>
    </source>
</evidence>
<evidence type="ECO:0000256" key="5">
    <source>
        <dbReference type="ARBA" id="ARBA00038121"/>
    </source>
</evidence>
<dbReference type="InterPro" id="IPR020568">
    <property type="entry name" value="Ribosomal_Su5_D2-typ_SF"/>
</dbReference>
<organism evidence="9 10">
    <name type="scientific">Adineta steineri</name>
    <dbReference type="NCBI Taxonomy" id="433720"/>
    <lineage>
        <taxon>Eukaryota</taxon>
        <taxon>Metazoa</taxon>
        <taxon>Spiralia</taxon>
        <taxon>Gnathifera</taxon>
        <taxon>Rotifera</taxon>
        <taxon>Eurotatoria</taxon>
        <taxon>Bdelloidea</taxon>
        <taxon>Adinetida</taxon>
        <taxon>Adinetidae</taxon>
        <taxon>Adineta</taxon>
    </lineage>
</organism>
<dbReference type="InterPro" id="IPR013750">
    <property type="entry name" value="GHMP_kinase_C_dom"/>
</dbReference>
<feature type="domain" description="GHMP kinase C-terminal" evidence="8">
    <location>
        <begin position="1134"/>
        <end position="1208"/>
    </location>
</feature>
<dbReference type="Gene3D" id="2.160.10.10">
    <property type="entry name" value="Hexapeptide repeat proteins"/>
    <property type="match status" value="1"/>
</dbReference>
<comment type="caution">
    <text evidence="9">The sequence shown here is derived from an EMBL/GenBank/DDBJ whole genome shotgun (WGS) entry which is preliminary data.</text>
</comment>
<evidence type="ECO:0000259" key="6">
    <source>
        <dbReference type="Pfam" id="PF00288"/>
    </source>
</evidence>
<keyword evidence="3" id="KW-0418">Kinase</keyword>
<dbReference type="GO" id="GO:0005524">
    <property type="term" value="F:ATP binding"/>
    <property type="evidence" value="ECO:0007669"/>
    <property type="project" value="UniProtKB-KW"/>
</dbReference>
<dbReference type="InterPro" id="IPR006204">
    <property type="entry name" value="GHMP_kinase_N_dom"/>
</dbReference>
<gene>
    <name evidence="9" type="ORF">IZO911_LOCUS31467</name>
</gene>
<dbReference type="SUPFAM" id="SSF55060">
    <property type="entry name" value="GHMP Kinase, C-terminal domain"/>
    <property type="match status" value="2"/>
</dbReference>
<sequence>MSLSKSNYVQHSNWTVIVVTAQDQETAYAFDFILRQRQRYGLIDKSTTILTVNDPQEKLGSGGATLNALLVVTEHLSAKAGYSLVNTNVLHSAHILILHSGRTFPYDACHRSLATLPARFGPHRPWLLTNLDLLLHDFNNLIASSQLPYGVWVSSTDAFITLPKTGIEIPVNTDIHALATLEDVQYATGHGVYIVDKDNNIVTNILYQASMDELTKLANNEHKVPVACSILYFSVNFAEKLITFHRIPPLDGCTYEGIDSGSQPNQLSLYFDFILAACVDISFEKFLSLHYQHITNDLIKQSKTFLWNQLNGKTKFTCEILPDSCHFQYIDAHWPYLNKDNIHCQRDNIQWLPIQHSIIDDKKQMELENLSIINSIIHNECNLGKNITIHNSIVGNRVTLGDNCAIQSVDFSKKNFHLTIPSDVIIQRIILSLQTMNEMSNNQLDVYTIIGIHDDVKRLFTNENFTILNMSWDKFKQQTGIDIWDLWPDLQNNPEKRTLANARLYPVLHFNNISSLNEDLLWFFNPTQIFFQQWKSSWRLSLHDILIHANVFKEITRRQNLFHTISRQKILNLLFLHGSKQKTNDSYLALLKQTIADGHSRDMLDAFDRACLDNSNKLQILSCLFSAIANTLAEMAGGDQAGLRSGPYLNREWQYAFLMFEEGKYLLGIQHLIKQRQLWIDRSDLLIRAARHYDGATQTLIKQGVLTCRSKCSIENNSKTILSHIKHRQVTVECPVRLDLSGGWTDTPPICYEHGGSVLNVAITIDGRRPVGARARLVETTTTTPFVTFILKSDNEKDDKIYEFNTLSQFTDYNQPRRPCALLKTCCIFTGIIDLNTTQEMTLSEQLKKNLSGYNLILEAWSNVPVGSGLGTSSILAGAILLALWHLIGVENITDSMVIHGVLVVEQMMTTGGGWQDQVGGLLPAFKLGRSNAQLPLEVEWRQLNVKDNQNTIFWDKFDEQIILVYTGQTRLARNLLQSVLRNWYSGAISQLFDELEENALKAAEAIEEVLRNWYSGAISQLFDELEENALKAAEAIEEGNLSKLGEYMSMYWQQKLRVAPGSEPETCRRLIDLLTPYIHGVTLAGAGGGGFLAALAKTSGDARKCEELIILRNWYSGAISQLFDELEENALKAAEAIEEGNLSKLGEYMSMYWQQKLRVAPGSEPETCRRLIDLLTPYIHGVTLAGAGGGGFLAALAKTSGDARKCEELISKENIPNVSLFSARIDRHGPVISFS</sequence>
<dbReference type="EMBL" id="CAJNOE010000517">
    <property type="protein sequence ID" value="CAF1253245.1"/>
    <property type="molecule type" value="Genomic_DNA"/>
</dbReference>
<dbReference type="Gene3D" id="3.30.70.890">
    <property type="entry name" value="GHMP kinase, C-terminal domain"/>
    <property type="match status" value="1"/>
</dbReference>
<dbReference type="AlphaFoldDB" id="A0A815ADL8"/>
<dbReference type="PANTHER" id="PTHR32463">
    <property type="entry name" value="L-FUCOSE KINASE"/>
    <property type="match status" value="1"/>
</dbReference>
<keyword evidence="4" id="KW-0067">ATP-binding</keyword>
<evidence type="ECO:0008006" key="11">
    <source>
        <dbReference type="Google" id="ProtNLM"/>
    </source>
</evidence>
<dbReference type="Pfam" id="PF08544">
    <property type="entry name" value="GHMP_kinases_C"/>
    <property type="match status" value="2"/>
</dbReference>
<dbReference type="GO" id="GO:0050201">
    <property type="term" value="F:fucokinase activity"/>
    <property type="evidence" value="ECO:0007669"/>
    <property type="project" value="TreeGrafter"/>
</dbReference>
<dbReference type="Pfam" id="PF07959">
    <property type="entry name" value="Fucose_pyrophosphorylase"/>
    <property type="match status" value="1"/>
</dbReference>
<dbReference type="Pfam" id="PF00288">
    <property type="entry name" value="GHMP_kinases_N"/>
    <property type="match status" value="1"/>
</dbReference>
<keyword evidence="2" id="KW-0547">Nucleotide-binding</keyword>